<reference evidence="6 7" key="1">
    <citation type="journal article" date="2013" name="Genome Announc.">
        <title>Draft Genome Sequence of the Aeromonas diversa Type Strain.</title>
        <authorList>
            <person name="Farfan M."/>
            <person name="Spataro N."/>
            <person name="Sanglas A."/>
            <person name="Albarral V."/>
            <person name="Loren J.G."/>
            <person name="Bosch E."/>
            <person name="Fuste M.C."/>
        </authorList>
    </citation>
    <scope>NUCLEOTIDE SEQUENCE [LARGE SCALE GENOMIC DNA]</scope>
    <source>
        <strain evidence="6 7">2478-85</strain>
    </source>
</reference>
<dbReference type="InterPro" id="IPR051679">
    <property type="entry name" value="DASS-Related_Transporters"/>
</dbReference>
<evidence type="ECO:0000256" key="3">
    <source>
        <dbReference type="ARBA" id="ARBA00022989"/>
    </source>
</evidence>
<dbReference type="GO" id="GO:0022857">
    <property type="term" value="F:transmembrane transporter activity"/>
    <property type="evidence" value="ECO:0007669"/>
    <property type="project" value="InterPro"/>
</dbReference>
<dbReference type="OrthoDB" id="5460483at2"/>
<dbReference type="eggNOG" id="COG0471">
    <property type="taxonomic scope" value="Bacteria"/>
</dbReference>
<feature type="transmembrane region" description="Helical" evidence="5">
    <location>
        <begin position="357"/>
        <end position="381"/>
    </location>
</feature>
<comment type="subcellular location">
    <subcellularLocation>
        <location evidence="1">Membrane</location>
        <topology evidence="1">Multi-pass membrane protein</topology>
    </subcellularLocation>
</comment>
<dbReference type="PATRIC" id="fig|1268237.3.peg.372"/>
<feature type="transmembrane region" description="Helical" evidence="5">
    <location>
        <begin position="436"/>
        <end position="456"/>
    </location>
</feature>
<keyword evidence="4 5" id="KW-0472">Membrane</keyword>
<comment type="caution">
    <text evidence="6">The sequence shown here is derived from an EMBL/GenBank/DDBJ whole genome shotgun (WGS) entry which is preliminary data.</text>
</comment>
<evidence type="ECO:0000256" key="4">
    <source>
        <dbReference type="ARBA" id="ARBA00023136"/>
    </source>
</evidence>
<dbReference type="PANTHER" id="PTHR43652">
    <property type="entry name" value="BASIC AMINO ACID ANTIPORTER YFCC-RELATED"/>
    <property type="match status" value="1"/>
</dbReference>
<protein>
    <submittedName>
        <fullName evidence="6">Sodium/sulfate symporter</fullName>
    </submittedName>
</protein>
<dbReference type="Pfam" id="PF00939">
    <property type="entry name" value="Na_sulph_symp"/>
    <property type="match status" value="1"/>
</dbReference>
<dbReference type="GO" id="GO:0005886">
    <property type="term" value="C:plasma membrane"/>
    <property type="evidence" value="ECO:0007669"/>
    <property type="project" value="TreeGrafter"/>
</dbReference>
<feature type="transmembrane region" description="Helical" evidence="5">
    <location>
        <begin position="393"/>
        <end position="416"/>
    </location>
</feature>
<dbReference type="EMBL" id="APVG01000002">
    <property type="protein sequence ID" value="ENY73767.1"/>
    <property type="molecule type" value="Genomic_DNA"/>
</dbReference>
<accession>N9VEU2</accession>
<proteinExistence type="predicted"/>
<feature type="transmembrane region" description="Helical" evidence="5">
    <location>
        <begin position="314"/>
        <end position="337"/>
    </location>
</feature>
<dbReference type="Proteomes" id="UP000023775">
    <property type="component" value="Unassembled WGS sequence"/>
</dbReference>
<keyword evidence="7" id="KW-1185">Reference proteome</keyword>
<feature type="transmembrane region" description="Helical" evidence="5">
    <location>
        <begin position="285"/>
        <end position="302"/>
    </location>
</feature>
<feature type="transmembrane region" description="Helical" evidence="5">
    <location>
        <begin position="48"/>
        <end position="68"/>
    </location>
</feature>
<dbReference type="InterPro" id="IPR001898">
    <property type="entry name" value="SLC13A/DASS"/>
</dbReference>
<evidence type="ECO:0000256" key="5">
    <source>
        <dbReference type="SAM" id="Phobius"/>
    </source>
</evidence>
<feature type="transmembrane region" description="Helical" evidence="5">
    <location>
        <begin position="165"/>
        <end position="187"/>
    </location>
</feature>
<evidence type="ECO:0000256" key="1">
    <source>
        <dbReference type="ARBA" id="ARBA00004141"/>
    </source>
</evidence>
<feature type="transmembrane region" description="Helical" evidence="5">
    <location>
        <begin position="120"/>
        <end position="145"/>
    </location>
</feature>
<keyword evidence="3 5" id="KW-1133">Transmembrane helix</keyword>
<organism evidence="6 7">
    <name type="scientific">Aeromonas diversa CDC 2478-85</name>
    <dbReference type="NCBI Taxonomy" id="1268237"/>
    <lineage>
        <taxon>Bacteria</taxon>
        <taxon>Pseudomonadati</taxon>
        <taxon>Pseudomonadota</taxon>
        <taxon>Gammaproteobacteria</taxon>
        <taxon>Aeromonadales</taxon>
        <taxon>Aeromonadaceae</taxon>
        <taxon>Aeromonas</taxon>
    </lineage>
</organism>
<evidence type="ECO:0000256" key="2">
    <source>
        <dbReference type="ARBA" id="ARBA00022692"/>
    </source>
</evidence>
<evidence type="ECO:0000313" key="7">
    <source>
        <dbReference type="Proteomes" id="UP000023775"/>
    </source>
</evidence>
<evidence type="ECO:0000313" key="6">
    <source>
        <dbReference type="EMBL" id="ENY73767.1"/>
    </source>
</evidence>
<dbReference type="AlphaFoldDB" id="N9VEU2"/>
<sequence length="463" mass="48178">MNAVLKPLLLTLTIVLCAWLALLPQGDPLVYRAGAVVLLTLALWGTGSLPPFLTSLIFFALVLTLGLAEPALIFAGFGSTAVWLIISGFVIGAAITLSGLGQRLAALLEPRLAGSYPRLIGGLALMAMLLGFVMPSSIGRAVVLVPIGMALAERVGFAHGSRGRLGIAVTLALTCNMPSFAILPANIPNMILSGASETLHGIHFGYTDYLLLHFPILGLLKTGLIVALVLLIFPARITPNERAAAHQAAELGPQATPATRRRVALLLLLTLGMWMTDGLHGINPAWVGLVTAIVLLLPRIGVVPPKAFNGAIDFGIVLFVAGALGLGALVNASGLGAEVGGALQRWLPLAPGHDATNFVSLSAMAALTGLVATIPGVPTVLTPMAPDLAAASGLSLPAVLMTQVVGFSTVIFPYQVGPLIVAMQLSGERLGELLRVTLPLALLTFVALLPLDYLWWRLLGWLG</sequence>
<dbReference type="RefSeq" id="WP_005346542.1">
    <property type="nucleotide sequence ID" value="NZ_APVG01000002.1"/>
</dbReference>
<gene>
    <name evidence="6" type="ORF">G114_01894</name>
</gene>
<name>N9VEU2_9GAMM</name>
<feature type="transmembrane region" description="Helical" evidence="5">
    <location>
        <begin position="80"/>
        <end position="100"/>
    </location>
</feature>
<dbReference type="PANTHER" id="PTHR43652:SF2">
    <property type="entry name" value="BASIC AMINO ACID ANTIPORTER YFCC-RELATED"/>
    <property type="match status" value="1"/>
</dbReference>
<keyword evidence="2 5" id="KW-0812">Transmembrane</keyword>
<feature type="transmembrane region" description="Helical" evidence="5">
    <location>
        <begin position="210"/>
        <end position="233"/>
    </location>
</feature>